<evidence type="ECO:0000313" key="2">
    <source>
        <dbReference type="Proteomes" id="UP000186230"/>
    </source>
</evidence>
<dbReference type="CDD" id="cd08267">
    <property type="entry name" value="MDR1"/>
    <property type="match status" value="1"/>
</dbReference>
<dbReference type="PANTHER" id="PTHR11695:SF648">
    <property type="entry name" value="ZINC-BINDING OXIDOREDUCTASE"/>
    <property type="match status" value="1"/>
</dbReference>
<dbReference type="Pfam" id="PF13602">
    <property type="entry name" value="ADH_zinc_N_2"/>
    <property type="match status" value="1"/>
</dbReference>
<dbReference type="Gene3D" id="3.90.180.10">
    <property type="entry name" value="Medium-chain alcohol dehydrogenases, catalytic domain"/>
    <property type="match status" value="1"/>
</dbReference>
<dbReference type="EMBL" id="CP016359">
    <property type="protein sequence ID" value="APU68401.1"/>
    <property type="molecule type" value="Genomic_DNA"/>
</dbReference>
<dbReference type="RefSeq" id="WP_083644176.1">
    <property type="nucleotide sequence ID" value="NZ_AMRU01000001.1"/>
</dbReference>
<organism evidence="1 2">
    <name type="scientific">Christiangramia flava JLT2011</name>
    <dbReference type="NCBI Taxonomy" id="1229726"/>
    <lineage>
        <taxon>Bacteria</taxon>
        <taxon>Pseudomonadati</taxon>
        <taxon>Bacteroidota</taxon>
        <taxon>Flavobacteriia</taxon>
        <taxon>Flavobacteriales</taxon>
        <taxon>Flavobacteriaceae</taxon>
        <taxon>Christiangramia</taxon>
    </lineage>
</organism>
<dbReference type="KEGG" id="gfl:GRFL_1677"/>
<dbReference type="STRING" id="1229726.GRFL_1677"/>
<name>A0A1L7I489_9FLAO</name>
<dbReference type="Pfam" id="PF08240">
    <property type="entry name" value="ADH_N"/>
    <property type="match status" value="1"/>
</dbReference>
<dbReference type="OrthoDB" id="9787435at2"/>
<dbReference type="InterPro" id="IPR050700">
    <property type="entry name" value="YIM1/Zinc_Alcohol_DH_Fams"/>
</dbReference>
<evidence type="ECO:0000313" key="1">
    <source>
        <dbReference type="EMBL" id="APU68401.1"/>
    </source>
</evidence>
<dbReference type="PANTHER" id="PTHR11695">
    <property type="entry name" value="ALCOHOL DEHYDROGENASE RELATED"/>
    <property type="match status" value="1"/>
</dbReference>
<dbReference type="Gene3D" id="3.40.50.720">
    <property type="entry name" value="NAD(P)-binding Rossmann-like Domain"/>
    <property type="match status" value="1"/>
</dbReference>
<accession>A0A1L7I489</accession>
<dbReference type="SUPFAM" id="SSF50129">
    <property type="entry name" value="GroES-like"/>
    <property type="match status" value="1"/>
</dbReference>
<proteinExistence type="predicted"/>
<dbReference type="SMART" id="SM00829">
    <property type="entry name" value="PKS_ER"/>
    <property type="match status" value="1"/>
</dbReference>
<reference evidence="1 2" key="1">
    <citation type="submission" date="2016-07" db="EMBL/GenBank/DDBJ databases">
        <title>Multi-omics approach to identify versatile polysaccharide utilization systems of a marine flavobacterium Gramella flava.</title>
        <authorList>
            <person name="Tang K."/>
        </authorList>
    </citation>
    <scope>NUCLEOTIDE SEQUENCE [LARGE SCALE GENOMIC DNA]</scope>
    <source>
        <strain evidence="1 2">JLT2011</strain>
    </source>
</reference>
<dbReference type="Proteomes" id="UP000186230">
    <property type="component" value="Chromosome"/>
</dbReference>
<dbReference type="InterPro" id="IPR013154">
    <property type="entry name" value="ADH-like_N"/>
</dbReference>
<dbReference type="InterPro" id="IPR036291">
    <property type="entry name" value="NAD(P)-bd_dom_sf"/>
</dbReference>
<dbReference type="InterPro" id="IPR011032">
    <property type="entry name" value="GroES-like_sf"/>
</dbReference>
<gene>
    <name evidence="1" type="ORF">GRFL_1677</name>
</gene>
<dbReference type="AlphaFoldDB" id="A0A1L7I489"/>
<dbReference type="SUPFAM" id="SSF51735">
    <property type="entry name" value="NAD(P)-binding Rossmann-fold domains"/>
    <property type="match status" value="1"/>
</dbReference>
<dbReference type="GO" id="GO:0016491">
    <property type="term" value="F:oxidoreductase activity"/>
    <property type="evidence" value="ECO:0007669"/>
    <property type="project" value="InterPro"/>
</dbReference>
<dbReference type="InterPro" id="IPR020843">
    <property type="entry name" value="ER"/>
</dbReference>
<sequence>MKAVTRSRYGGPDLISISKLPAPTIQNDDILVRVEYTTVNRTDCAHLTGEPKINRLVTGIVKPTKLILGTDFSGEIVETGKAVRNFTSGDRIFGFKDTGFASMAEYLVCKATDPILQIPENVDFSIAAASLEGSHYALNFLNKVRLKPGQTALVNGGSGAIGSALLQFLKNYQVETVTTGPASQVENLKNLGASEVIDYKPADFSQISEKFDFVFDAVGKSRFKTCKNLLKKNGIYMSSETGPGMENLWLSFRSIFAQGQKVRFPFPKDINGSLRIMAELLKKEQFSPLLDRSFPSDDAEQAFQYVASGQKNGNVLLQISADRFRS</sequence>
<protein>
    <submittedName>
        <fullName evidence="1">Uncharacterized protein</fullName>
    </submittedName>
</protein>
<keyword evidence="2" id="KW-1185">Reference proteome</keyword>